<dbReference type="EMBL" id="MU267908">
    <property type="protein sequence ID" value="KAH7907396.1"/>
    <property type="molecule type" value="Genomic_DNA"/>
</dbReference>
<sequence length="735" mass="81735">MWRLMKYRRDMPDNRHSPFGLRWNFKLLCLSPQDFGIDNQGICMPTSTRSSTLGQNPETRMAKRAASEAEDDSIDSRKKSRVDQSPVGLKRDVESIAKRDRDSKRRKKKKKKAPIVTKAPHSQSKTDMAESKPRNVIIRFTSPAPEPSGSRSTPQTTPSFPKVSIDARTSETAVATTDADETGHPTTLEKGKGKATVSPENEVHPITSNPLEITNEELRKELATKNQLIENHQQLISQFQQAITCQICLDLMYKPYALAPCGHLACYDCLVQWFKAPPADGRPGLPAVMRKKTCPHCRALVRERPSEIWGVKSMVQGLVKSELVPIPPLLDGHDANPAPADPWAGIFRKATNLDGAFFPPFVPIGFHAGDDVAPPQGQAADLGMLDMEDGGIYRCLDCMHEIWDGVCTSCGRVYRGHQHDDDEDIAWLEEDFGALDAAEDVDIADDPGWMGLEEGDGDDEEELPPWPHHLERIEARNRLVDLLHGHFADPDDDILGEDVDEDEAEEDDEEGYESYEGSFIDDEHDVGIPRHIPRLSPEVYEISDEDSDEIGPPPPRRVREVVEILSDDEDQPGHSVPRRIRGRVGSALSRGPAIVISDEESDRDELDSDGSGRHRTRRRVRRGVIPSDDDANSGADSGSAHSDHDIYSGLAERVAAIERELYGDDGSLPHRPQLGRSRLSIDEDMEVGDIIDDDRAHSAYDSDQGDGYDSYGGMDPWLQGDGDDLDDDCYDDGFY</sequence>
<gene>
    <name evidence="1" type="ORF">BJ138DRAFT_1160228</name>
</gene>
<protein>
    <submittedName>
        <fullName evidence="1">Uncharacterized protein</fullName>
    </submittedName>
</protein>
<name>A0ACB8A2F6_9AGAM</name>
<accession>A0ACB8A2F6</accession>
<keyword evidence="2" id="KW-1185">Reference proteome</keyword>
<proteinExistence type="predicted"/>
<evidence type="ECO:0000313" key="2">
    <source>
        <dbReference type="Proteomes" id="UP000790377"/>
    </source>
</evidence>
<evidence type="ECO:0000313" key="1">
    <source>
        <dbReference type="EMBL" id="KAH7907396.1"/>
    </source>
</evidence>
<dbReference type="Proteomes" id="UP000790377">
    <property type="component" value="Unassembled WGS sequence"/>
</dbReference>
<comment type="caution">
    <text evidence="1">The sequence shown here is derived from an EMBL/GenBank/DDBJ whole genome shotgun (WGS) entry which is preliminary data.</text>
</comment>
<organism evidence="1 2">
    <name type="scientific">Hygrophoropsis aurantiaca</name>
    <dbReference type="NCBI Taxonomy" id="72124"/>
    <lineage>
        <taxon>Eukaryota</taxon>
        <taxon>Fungi</taxon>
        <taxon>Dikarya</taxon>
        <taxon>Basidiomycota</taxon>
        <taxon>Agaricomycotina</taxon>
        <taxon>Agaricomycetes</taxon>
        <taxon>Agaricomycetidae</taxon>
        <taxon>Boletales</taxon>
        <taxon>Coniophorineae</taxon>
        <taxon>Hygrophoropsidaceae</taxon>
        <taxon>Hygrophoropsis</taxon>
    </lineage>
</organism>
<reference evidence="1" key="1">
    <citation type="journal article" date="2021" name="New Phytol.">
        <title>Evolutionary innovations through gain and loss of genes in the ectomycorrhizal Boletales.</title>
        <authorList>
            <person name="Wu G."/>
            <person name="Miyauchi S."/>
            <person name="Morin E."/>
            <person name="Kuo A."/>
            <person name="Drula E."/>
            <person name="Varga T."/>
            <person name="Kohler A."/>
            <person name="Feng B."/>
            <person name="Cao Y."/>
            <person name="Lipzen A."/>
            <person name="Daum C."/>
            <person name="Hundley H."/>
            <person name="Pangilinan J."/>
            <person name="Johnson J."/>
            <person name="Barry K."/>
            <person name="LaButti K."/>
            <person name="Ng V."/>
            <person name="Ahrendt S."/>
            <person name="Min B."/>
            <person name="Choi I.G."/>
            <person name="Park H."/>
            <person name="Plett J.M."/>
            <person name="Magnuson J."/>
            <person name="Spatafora J.W."/>
            <person name="Nagy L.G."/>
            <person name="Henrissat B."/>
            <person name="Grigoriev I.V."/>
            <person name="Yang Z.L."/>
            <person name="Xu J."/>
            <person name="Martin F.M."/>
        </authorList>
    </citation>
    <scope>NUCLEOTIDE SEQUENCE</scope>
    <source>
        <strain evidence="1">ATCC 28755</strain>
    </source>
</reference>